<gene>
    <name evidence="3" type="ORF">SAMN05421504_106567</name>
</gene>
<dbReference type="Proteomes" id="UP000199515">
    <property type="component" value="Unassembled WGS sequence"/>
</dbReference>
<keyword evidence="2" id="KW-0732">Signal</keyword>
<feature type="chain" id="PRO_5011513172" description="Extracellular repeat, HAF family" evidence="2">
    <location>
        <begin position="30"/>
        <end position="342"/>
    </location>
</feature>
<dbReference type="STRING" id="589385.SAMN05421504_106567"/>
<dbReference type="OrthoDB" id="3606456at2"/>
<dbReference type="RefSeq" id="WP_091294154.1">
    <property type="nucleotide sequence ID" value="NZ_FNON01000006.1"/>
</dbReference>
<protein>
    <recommendedName>
        <fullName evidence="5">Extracellular repeat, HAF family</fullName>
    </recommendedName>
</protein>
<dbReference type="EMBL" id="FNON01000006">
    <property type="protein sequence ID" value="SDY73886.1"/>
    <property type="molecule type" value="Genomic_DNA"/>
</dbReference>
<proteinExistence type="predicted"/>
<feature type="signal peptide" evidence="2">
    <location>
        <begin position="1"/>
        <end position="29"/>
    </location>
</feature>
<dbReference type="AlphaFoldDB" id="A0A1H3MBB7"/>
<evidence type="ECO:0000313" key="3">
    <source>
        <dbReference type="EMBL" id="SDY73886.1"/>
    </source>
</evidence>
<feature type="region of interest" description="Disordered" evidence="1">
    <location>
        <begin position="323"/>
        <end position="342"/>
    </location>
</feature>
<keyword evidence="4" id="KW-1185">Reference proteome</keyword>
<name>A0A1H3MBB7_9PSEU</name>
<evidence type="ECO:0008006" key="5">
    <source>
        <dbReference type="Google" id="ProtNLM"/>
    </source>
</evidence>
<evidence type="ECO:0000313" key="4">
    <source>
        <dbReference type="Proteomes" id="UP000199515"/>
    </source>
</evidence>
<sequence length="342" mass="35605">MRLKPLLRAGTVLAAIAAAVAASVMPAGATTQASWHPVRLQLPDGYENSMGYLFAAAGRGGYAGMFAAGDDDLDVVTWTDWRPTVRGVPAGHKSPYIRDENSSEVVLLTAHDSVTGESHTFTLDSHGYHRLTAPDGYSGTVRGVAINDRGDVLATVGDEGKRATVLWQALGSAPIVIPDGPDTRATDLDDDGTILFNDWKTGPSLWRAGVTEKLADPAGFSSPYASSIRNGVVVGSASSTAEPGGRGFVWRTPSTPMELPNSAKIRAIDKTGLIVGQLPDPKGPYGLPTTWQGTSQAGDLPRLGGYKGATAYAIGDDGVIAGTANPGPSDEGGVPVVWQRTP</sequence>
<organism evidence="3 4">
    <name type="scientific">Amycolatopsis xylanica</name>
    <dbReference type="NCBI Taxonomy" id="589385"/>
    <lineage>
        <taxon>Bacteria</taxon>
        <taxon>Bacillati</taxon>
        <taxon>Actinomycetota</taxon>
        <taxon>Actinomycetes</taxon>
        <taxon>Pseudonocardiales</taxon>
        <taxon>Pseudonocardiaceae</taxon>
        <taxon>Amycolatopsis</taxon>
    </lineage>
</organism>
<accession>A0A1H3MBB7</accession>
<evidence type="ECO:0000256" key="1">
    <source>
        <dbReference type="SAM" id="MobiDB-lite"/>
    </source>
</evidence>
<reference evidence="3 4" key="1">
    <citation type="submission" date="2016-10" db="EMBL/GenBank/DDBJ databases">
        <authorList>
            <person name="de Groot N.N."/>
        </authorList>
    </citation>
    <scope>NUCLEOTIDE SEQUENCE [LARGE SCALE GENOMIC DNA]</scope>
    <source>
        <strain evidence="3 4">CPCC 202699</strain>
    </source>
</reference>
<evidence type="ECO:0000256" key="2">
    <source>
        <dbReference type="SAM" id="SignalP"/>
    </source>
</evidence>